<dbReference type="GO" id="GO:0022857">
    <property type="term" value="F:transmembrane transporter activity"/>
    <property type="evidence" value="ECO:0007669"/>
    <property type="project" value="InterPro"/>
</dbReference>
<feature type="transmembrane region" description="Helical" evidence="7">
    <location>
        <begin position="339"/>
        <end position="358"/>
    </location>
</feature>
<feature type="domain" description="Major facilitator superfamily (MFS) profile" evidence="8">
    <location>
        <begin position="9"/>
        <end position="386"/>
    </location>
</feature>
<evidence type="ECO:0000256" key="5">
    <source>
        <dbReference type="ARBA" id="ARBA00022989"/>
    </source>
</evidence>
<dbReference type="InterPro" id="IPR011701">
    <property type="entry name" value="MFS"/>
</dbReference>
<keyword evidence="2" id="KW-0813">Transport</keyword>
<comment type="subcellular location">
    <subcellularLocation>
        <location evidence="1">Cell membrane</location>
        <topology evidence="1">Multi-pass membrane protein</topology>
    </subcellularLocation>
</comment>
<feature type="transmembrane region" description="Helical" evidence="7">
    <location>
        <begin position="50"/>
        <end position="68"/>
    </location>
</feature>
<evidence type="ECO:0000313" key="9">
    <source>
        <dbReference type="EMBL" id="QNO46449.1"/>
    </source>
</evidence>
<accession>A0A7G9YEL5</accession>
<evidence type="ECO:0000256" key="4">
    <source>
        <dbReference type="ARBA" id="ARBA00022692"/>
    </source>
</evidence>
<keyword evidence="4 7" id="KW-0812">Transmembrane</keyword>
<proteinExistence type="predicted"/>
<feature type="transmembrane region" description="Helical" evidence="7">
    <location>
        <begin position="364"/>
        <end position="383"/>
    </location>
</feature>
<dbReference type="InterPro" id="IPR001958">
    <property type="entry name" value="Tet-R_TetA/multi-R_MdtG-like"/>
</dbReference>
<feature type="transmembrane region" description="Helical" evidence="7">
    <location>
        <begin position="169"/>
        <end position="189"/>
    </location>
</feature>
<dbReference type="SUPFAM" id="SSF103473">
    <property type="entry name" value="MFS general substrate transporter"/>
    <property type="match status" value="2"/>
</dbReference>
<dbReference type="InterPro" id="IPR020846">
    <property type="entry name" value="MFS_dom"/>
</dbReference>
<organism evidence="9">
    <name type="scientific">Candidatus Methanogaster sp. ANME-2c ERB4</name>
    <dbReference type="NCBI Taxonomy" id="2759911"/>
    <lineage>
        <taxon>Archaea</taxon>
        <taxon>Methanobacteriati</taxon>
        <taxon>Methanobacteriota</taxon>
        <taxon>Stenosarchaea group</taxon>
        <taxon>Methanomicrobia</taxon>
        <taxon>Methanosarcinales</taxon>
        <taxon>ANME-2 cluster</taxon>
        <taxon>Candidatus Methanogasteraceae</taxon>
        <taxon>Candidatus Methanogaster</taxon>
    </lineage>
</organism>
<feature type="transmembrane region" description="Helical" evidence="7">
    <location>
        <begin position="80"/>
        <end position="100"/>
    </location>
</feature>
<feature type="transmembrane region" description="Helical" evidence="7">
    <location>
        <begin position="106"/>
        <end position="128"/>
    </location>
</feature>
<evidence type="ECO:0000256" key="1">
    <source>
        <dbReference type="ARBA" id="ARBA00004651"/>
    </source>
</evidence>
<evidence type="ECO:0000259" key="8">
    <source>
        <dbReference type="PROSITE" id="PS50850"/>
    </source>
</evidence>
<sequence length="386" mass="40354">MNKLWARNKLCNIAISAFFVEFGTGMLMVLIPLYIQDLPAGMGLSLEIKSALVFSVFGLFAAVSYPVMGRLSDRLDSRKPFVLAGFAGFAVLAVACAEINTFEQLLIVRAAQGIMVGAMVPAILAMLAQVSTQDSRGRSIGIYSTIRGIGPAVGPAAGGIIAGALGYGAGFYACAALGLVSILLVKILVKETHETRGGNLGKDTTDRTSNGEIKLFVYATFTTMLAIMIVATLLPVYELHLDASIGGLGISLSAYFSARLFFQTPIGILSDRIGKRNLVAAGLCTTALLLLGMAHVTSVPQLFTLMFVAGITSSAVNVPSLASGADLASPGMIGRQMSLFPMASAIGMVIGPMLAGIFATQFGFAAPFYICAGLMVAVGVLIMRQR</sequence>
<name>A0A7G9YEL5_9EURY</name>
<evidence type="ECO:0000256" key="7">
    <source>
        <dbReference type="SAM" id="Phobius"/>
    </source>
</evidence>
<feature type="transmembrane region" description="Helical" evidence="7">
    <location>
        <begin position="278"/>
        <end position="296"/>
    </location>
</feature>
<feature type="transmembrane region" description="Helical" evidence="7">
    <location>
        <begin position="12"/>
        <end position="35"/>
    </location>
</feature>
<feature type="transmembrane region" description="Helical" evidence="7">
    <location>
        <begin position="302"/>
        <end position="327"/>
    </location>
</feature>
<dbReference type="EMBL" id="MT631190">
    <property type="protein sequence ID" value="QNO46449.1"/>
    <property type="molecule type" value="Genomic_DNA"/>
</dbReference>
<keyword evidence="6 7" id="KW-0472">Membrane</keyword>
<feature type="transmembrane region" description="Helical" evidence="7">
    <location>
        <begin position="215"/>
        <end position="237"/>
    </location>
</feature>
<evidence type="ECO:0000256" key="3">
    <source>
        <dbReference type="ARBA" id="ARBA00022475"/>
    </source>
</evidence>
<protein>
    <submittedName>
        <fullName evidence="9">Multidrug resistance protein MdtG</fullName>
    </submittedName>
</protein>
<dbReference type="CDD" id="cd17325">
    <property type="entry name" value="MFS_MdtG_SLC18_like"/>
    <property type="match status" value="1"/>
</dbReference>
<gene>
    <name evidence="9" type="primary">mdtG</name>
    <name evidence="9" type="ORF">KCGBEFIM_00024</name>
</gene>
<evidence type="ECO:0000256" key="6">
    <source>
        <dbReference type="ARBA" id="ARBA00023136"/>
    </source>
</evidence>
<dbReference type="Gene3D" id="1.20.1250.20">
    <property type="entry name" value="MFS general substrate transporter like domains"/>
    <property type="match status" value="2"/>
</dbReference>
<feature type="transmembrane region" description="Helical" evidence="7">
    <location>
        <begin position="140"/>
        <end position="163"/>
    </location>
</feature>
<dbReference type="Pfam" id="PF07690">
    <property type="entry name" value="MFS_1"/>
    <property type="match status" value="1"/>
</dbReference>
<keyword evidence="5 7" id="KW-1133">Transmembrane helix</keyword>
<evidence type="ECO:0000256" key="2">
    <source>
        <dbReference type="ARBA" id="ARBA00022448"/>
    </source>
</evidence>
<dbReference type="InterPro" id="IPR036259">
    <property type="entry name" value="MFS_trans_sf"/>
</dbReference>
<feature type="transmembrane region" description="Helical" evidence="7">
    <location>
        <begin position="243"/>
        <end position="262"/>
    </location>
</feature>
<keyword evidence="3" id="KW-1003">Cell membrane</keyword>
<dbReference type="PANTHER" id="PTHR43414">
    <property type="entry name" value="MULTIDRUG RESISTANCE PROTEIN MDTG"/>
    <property type="match status" value="1"/>
</dbReference>
<dbReference type="PROSITE" id="PS50850">
    <property type="entry name" value="MFS"/>
    <property type="match status" value="1"/>
</dbReference>
<dbReference type="PANTHER" id="PTHR43414:SF6">
    <property type="entry name" value="MULTIDRUG RESISTANCE PROTEIN MDTG"/>
    <property type="match status" value="1"/>
</dbReference>
<reference evidence="9" key="1">
    <citation type="submission" date="2020-06" db="EMBL/GenBank/DDBJ databases">
        <title>Unique genomic features of the anaerobic methanotrophic archaea.</title>
        <authorList>
            <person name="Chadwick G.L."/>
            <person name="Skennerton C.T."/>
            <person name="Laso-Perez R."/>
            <person name="Leu A.O."/>
            <person name="Speth D.R."/>
            <person name="Yu H."/>
            <person name="Morgan-Lang C."/>
            <person name="Hatzenpichler R."/>
            <person name="Goudeau D."/>
            <person name="Malmstrom R."/>
            <person name="Brazelton W.J."/>
            <person name="Woyke T."/>
            <person name="Hallam S.J."/>
            <person name="Tyson G.W."/>
            <person name="Wegener G."/>
            <person name="Boetius A."/>
            <person name="Orphan V."/>
        </authorList>
    </citation>
    <scope>NUCLEOTIDE SEQUENCE</scope>
</reference>
<dbReference type="PRINTS" id="PR01035">
    <property type="entry name" value="TCRTETA"/>
</dbReference>
<dbReference type="AlphaFoldDB" id="A0A7G9YEL5"/>
<dbReference type="GO" id="GO:0005886">
    <property type="term" value="C:plasma membrane"/>
    <property type="evidence" value="ECO:0007669"/>
    <property type="project" value="UniProtKB-SubCell"/>
</dbReference>